<gene>
    <name evidence="1" type="ORF">CCAP1982_LOCUS8094</name>
</gene>
<proteinExistence type="predicted"/>
<name>A0A811UKK2_CERCA</name>
<evidence type="ECO:0000313" key="1">
    <source>
        <dbReference type="EMBL" id="CAD6999569.1"/>
    </source>
</evidence>
<comment type="caution">
    <text evidence="1">The sequence shown here is derived from an EMBL/GenBank/DDBJ whole genome shotgun (WGS) entry which is preliminary data.</text>
</comment>
<organism evidence="1 2">
    <name type="scientific">Ceratitis capitata</name>
    <name type="common">Mediterranean fruit fly</name>
    <name type="synonym">Tephritis capitata</name>
    <dbReference type="NCBI Taxonomy" id="7213"/>
    <lineage>
        <taxon>Eukaryota</taxon>
        <taxon>Metazoa</taxon>
        <taxon>Ecdysozoa</taxon>
        <taxon>Arthropoda</taxon>
        <taxon>Hexapoda</taxon>
        <taxon>Insecta</taxon>
        <taxon>Pterygota</taxon>
        <taxon>Neoptera</taxon>
        <taxon>Endopterygota</taxon>
        <taxon>Diptera</taxon>
        <taxon>Brachycera</taxon>
        <taxon>Muscomorpha</taxon>
        <taxon>Tephritoidea</taxon>
        <taxon>Tephritidae</taxon>
        <taxon>Ceratitis</taxon>
        <taxon>Ceratitis</taxon>
    </lineage>
</organism>
<reference evidence="1" key="1">
    <citation type="submission" date="2020-11" db="EMBL/GenBank/DDBJ databases">
        <authorList>
            <person name="Whitehead M."/>
        </authorList>
    </citation>
    <scope>NUCLEOTIDE SEQUENCE</scope>
    <source>
        <strain evidence="1">EGII</strain>
    </source>
</reference>
<protein>
    <submittedName>
        <fullName evidence="1">(Mediterranean fruit fly) hypothetical protein</fullName>
    </submittedName>
</protein>
<evidence type="ECO:0000313" key="2">
    <source>
        <dbReference type="Proteomes" id="UP000606786"/>
    </source>
</evidence>
<keyword evidence="2" id="KW-1185">Reference proteome</keyword>
<sequence length="56" mass="6052">MSTASSTTGKHVLKKDSSEAFRRILRSESTRSPTLCVVSQAPADVNKKGLRGCATW</sequence>
<dbReference type="EMBL" id="CAJHJT010000012">
    <property type="protein sequence ID" value="CAD6999569.1"/>
    <property type="molecule type" value="Genomic_DNA"/>
</dbReference>
<dbReference type="Proteomes" id="UP000606786">
    <property type="component" value="Unassembled WGS sequence"/>
</dbReference>
<feature type="non-terminal residue" evidence="1">
    <location>
        <position position="56"/>
    </location>
</feature>
<dbReference type="AlphaFoldDB" id="A0A811UKK2"/>
<accession>A0A811UKK2</accession>